<dbReference type="GO" id="GO:1902742">
    <property type="term" value="P:apoptotic process involved in development"/>
    <property type="evidence" value="ECO:0007669"/>
    <property type="project" value="TreeGrafter"/>
</dbReference>
<dbReference type="GO" id="GO:0043652">
    <property type="term" value="P:engulfment of apoptotic cell"/>
    <property type="evidence" value="ECO:0007669"/>
    <property type="project" value="Ensembl"/>
</dbReference>
<keyword evidence="3" id="KW-1003">Cell membrane</keyword>
<keyword evidence="4 9" id="KW-0812">Transmembrane</keyword>
<dbReference type="OMA" id="THIAWLP"/>
<keyword evidence="11" id="KW-1185">Reference proteome</keyword>
<evidence type="ECO:0000256" key="6">
    <source>
        <dbReference type="ARBA" id="ARBA00022989"/>
    </source>
</evidence>
<keyword evidence="5" id="KW-0053">Apoptosis</keyword>
<feature type="transmembrane region" description="Helical" evidence="9">
    <location>
        <begin position="285"/>
        <end position="304"/>
    </location>
</feature>
<dbReference type="GO" id="GO:0097350">
    <property type="term" value="P:neutrophil clearance"/>
    <property type="evidence" value="ECO:0007669"/>
    <property type="project" value="Ensembl"/>
</dbReference>
<dbReference type="PANTHER" id="PTHR16024:SF8">
    <property type="entry name" value="XK-RELATED PROTEIN 8"/>
    <property type="match status" value="1"/>
</dbReference>
<evidence type="ECO:0000256" key="8">
    <source>
        <dbReference type="ARBA" id="ARBA00024479"/>
    </source>
</evidence>
<feature type="transmembrane region" description="Helical" evidence="9">
    <location>
        <begin position="253"/>
        <end position="273"/>
    </location>
</feature>
<sequence>MVCGYLRAGHRLWGALVLALLALSSLAAQLFSWAWQRADPAALRERLAPGACLALLHLLQLGYLYRCLHALKVGWQVRKPGATEEDKAYALFLSHDISMLRLFETFLETAPQLTFVLYVILQTNKIELFQGFGICTAFLCVAWSLLDYHQSLRCFLREKHNLGLLSSFVYFMWNFFLICPRIFSVALFATLFPHFIALHVLSVWAVMVLWVWLQNTNFMDSPGLEWFYRATVGMILYFCWFNVAKGRTIYRSIIYHIFILVDCVLLVAFWAWYNSPLGEHLYLCYVLPAALVCYFLGLLLKVIYYKYFHPTVQTQHQMEYDEVDTGESVSTVEFRHGRASFTTNKRMYQLVQSHFAASSLAGQSLANGVQVDVQL</sequence>
<dbReference type="GO" id="GO:0005886">
    <property type="term" value="C:plasma membrane"/>
    <property type="evidence" value="ECO:0007669"/>
    <property type="project" value="UniProtKB-SubCell"/>
</dbReference>
<feature type="transmembrane region" description="Helical" evidence="9">
    <location>
        <begin position="195"/>
        <end position="214"/>
    </location>
</feature>
<dbReference type="Proteomes" id="UP000594220">
    <property type="component" value="Unplaced"/>
</dbReference>
<feature type="transmembrane region" description="Helical" evidence="9">
    <location>
        <begin position="128"/>
        <end position="148"/>
    </location>
</feature>
<dbReference type="GO" id="GO:0070782">
    <property type="term" value="P:phosphatidylserine exposure on apoptotic cell surface"/>
    <property type="evidence" value="ECO:0007669"/>
    <property type="project" value="Ensembl"/>
</dbReference>
<evidence type="ECO:0000256" key="9">
    <source>
        <dbReference type="RuleBase" id="RU910716"/>
    </source>
</evidence>
<feature type="transmembrane region" description="Helical" evidence="9">
    <location>
        <begin position="12"/>
        <end position="35"/>
    </location>
</feature>
<dbReference type="Pfam" id="PF09815">
    <property type="entry name" value="XK-related"/>
    <property type="match status" value="1"/>
</dbReference>
<protein>
    <recommendedName>
        <fullName evidence="9">XK-related protein</fullName>
    </recommendedName>
</protein>
<evidence type="ECO:0000313" key="11">
    <source>
        <dbReference type="Proteomes" id="UP000594220"/>
    </source>
</evidence>
<comment type="similarity">
    <text evidence="2 9">Belongs to the XK family.</text>
</comment>
<dbReference type="PANTHER" id="PTHR16024">
    <property type="entry name" value="XK-RELATED PROTEIN"/>
    <property type="match status" value="1"/>
</dbReference>
<keyword evidence="7 9" id="KW-0472">Membrane</keyword>
<reference evidence="10" key="2">
    <citation type="submission" date="2025-09" db="UniProtKB">
        <authorList>
            <consortium name="Ensembl"/>
        </authorList>
    </citation>
    <scope>IDENTIFICATION</scope>
</reference>
<dbReference type="Ensembl" id="ENSCPRT00005007476.1">
    <property type="protein sequence ID" value="ENSCPRP00005006375.1"/>
    <property type="gene ID" value="ENSCPRG00005004560.1"/>
</dbReference>
<evidence type="ECO:0000256" key="4">
    <source>
        <dbReference type="ARBA" id="ARBA00022692"/>
    </source>
</evidence>
<evidence type="ECO:0000256" key="5">
    <source>
        <dbReference type="ARBA" id="ARBA00022703"/>
    </source>
</evidence>
<evidence type="ECO:0000256" key="3">
    <source>
        <dbReference type="ARBA" id="ARBA00022475"/>
    </source>
</evidence>
<organism evidence="10 11">
    <name type="scientific">Crocodylus porosus</name>
    <name type="common">Saltwater crocodile</name>
    <name type="synonym">Estuarine crocodile</name>
    <dbReference type="NCBI Taxonomy" id="8502"/>
    <lineage>
        <taxon>Eukaryota</taxon>
        <taxon>Metazoa</taxon>
        <taxon>Chordata</taxon>
        <taxon>Craniata</taxon>
        <taxon>Vertebrata</taxon>
        <taxon>Euteleostomi</taxon>
        <taxon>Archelosauria</taxon>
        <taxon>Archosauria</taxon>
        <taxon>Crocodylia</taxon>
        <taxon>Longirostres</taxon>
        <taxon>Crocodylidae</taxon>
        <taxon>Crocodylus</taxon>
    </lineage>
</organism>
<accession>A0A7M4FTK3</accession>
<dbReference type="GO" id="GO:0017128">
    <property type="term" value="F:phospholipid scramblase activity"/>
    <property type="evidence" value="ECO:0007669"/>
    <property type="project" value="Ensembl"/>
</dbReference>
<reference evidence="10" key="1">
    <citation type="submission" date="2025-08" db="UniProtKB">
        <authorList>
            <consortium name="Ensembl"/>
        </authorList>
    </citation>
    <scope>IDENTIFICATION</scope>
</reference>
<gene>
    <name evidence="10" type="primary">XKR8</name>
</gene>
<keyword evidence="6 9" id="KW-1133">Transmembrane helix</keyword>
<evidence type="ECO:0000256" key="2">
    <source>
        <dbReference type="ARBA" id="ARBA00008789"/>
    </source>
</evidence>
<feature type="transmembrane region" description="Helical" evidence="9">
    <location>
        <begin position="226"/>
        <end position="244"/>
    </location>
</feature>
<dbReference type="GeneTree" id="ENSGT01140000282565"/>
<proteinExistence type="inferred from homology"/>
<evidence type="ECO:0000256" key="7">
    <source>
        <dbReference type="ARBA" id="ARBA00023136"/>
    </source>
</evidence>
<dbReference type="GO" id="GO:0002513">
    <property type="term" value="P:tolerance induction to self antigen"/>
    <property type="evidence" value="ECO:0007669"/>
    <property type="project" value="Ensembl"/>
</dbReference>
<name>A0A7M4FTK3_CROPO</name>
<dbReference type="GO" id="GO:0045663">
    <property type="term" value="P:positive regulation of myoblast differentiation"/>
    <property type="evidence" value="ECO:0007669"/>
    <property type="project" value="Ensembl"/>
</dbReference>
<dbReference type="GO" id="GO:0051649">
    <property type="term" value="P:establishment of localization in cell"/>
    <property type="evidence" value="ECO:0007669"/>
    <property type="project" value="Ensembl"/>
</dbReference>
<feature type="transmembrane region" description="Helical" evidence="9">
    <location>
        <begin position="102"/>
        <end position="121"/>
    </location>
</feature>
<comment type="subcellular location">
    <subcellularLocation>
        <location evidence="1">Cell membrane</location>
        <topology evidence="1">Multi-pass membrane protein</topology>
    </subcellularLocation>
    <subcellularLocation>
        <location evidence="9">Membrane</location>
        <topology evidence="9">Multi-pass membrane protein</topology>
    </subcellularLocation>
</comment>
<dbReference type="InterPro" id="IPR018629">
    <property type="entry name" value="XK-rel"/>
</dbReference>
<evidence type="ECO:0000256" key="1">
    <source>
        <dbReference type="ARBA" id="ARBA00004651"/>
    </source>
</evidence>
<dbReference type="InterPro" id="IPR050895">
    <property type="entry name" value="XK-related_scramblase"/>
</dbReference>
<dbReference type="AlphaFoldDB" id="A0A7M4FTK3"/>
<evidence type="ECO:0000313" key="10">
    <source>
        <dbReference type="Ensembl" id="ENSCPRP00005006375.1"/>
    </source>
</evidence>
<comment type="catalytic activity">
    <reaction evidence="8">
        <text>a 1,2-diacyl-sn-glycero-3-phospho-L-serine(in) = a 1,2-diacyl-sn-glycero-3-phospho-L-serine(out)</text>
        <dbReference type="Rhea" id="RHEA:38663"/>
        <dbReference type="ChEBI" id="CHEBI:57262"/>
    </reaction>
</comment>
<feature type="transmembrane region" description="Helical" evidence="9">
    <location>
        <begin position="168"/>
        <end position="188"/>
    </location>
</feature>